<dbReference type="AlphaFoldDB" id="A0A7Y5AV01"/>
<evidence type="ECO:0000259" key="2">
    <source>
        <dbReference type="Pfam" id="PF06580"/>
    </source>
</evidence>
<accession>A0A7Y5AV01</accession>
<feature type="transmembrane region" description="Helical" evidence="1">
    <location>
        <begin position="69"/>
        <end position="94"/>
    </location>
</feature>
<dbReference type="InterPro" id="IPR050640">
    <property type="entry name" value="Bact_2-comp_sensor_kinase"/>
</dbReference>
<evidence type="ECO:0000313" key="3">
    <source>
        <dbReference type="EMBL" id="NRQ44376.1"/>
    </source>
</evidence>
<reference evidence="3 4" key="1">
    <citation type="submission" date="2020-06" db="EMBL/GenBank/DDBJ databases">
        <title>Rheinheimera sp. nov., a marine bacterium isolated from coastal.</title>
        <authorList>
            <person name="Yu Q."/>
            <person name="Qi Y."/>
            <person name="Pu J."/>
        </authorList>
    </citation>
    <scope>NUCLEOTIDE SEQUENCE [LARGE SCALE GENOMIC DNA]</scope>
    <source>
        <strain evidence="3 4">YQF-2</strain>
    </source>
</reference>
<dbReference type="GO" id="GO:0000155">
    <property type="term" value="F:phosphorelay sensor kinase activity"/>
    <property type="evidence" value="ECO:0007669"/>
    <property type="project" value="InterPro"/>
</dbReference>
<gene>
    <name evidence="3" type="ORF">HRH59_17705</name>
</gene>
<keyword evidence="4" id="KW-1185">Reference proteome</keyword>
<protein>
    <submittedName>
        <fullName evidence="3">Histidine kinase</fullName>
    </submittedName>
</protein>
<keyword evidence="1" id="KW-0812">Transmembrane</keyword>
<dbReference type="Pfam" id="PF06580">
    <property type="entry name" value="His_kinase"/>
    <property type="match status" value="1"/>
</dbReference>
<dbReference type="RefSeq" id="WP_173502603.1">
    <property type="nucleotide sequence ID" value="NZ_JABSOD010000028.1"/>
</dbReference>
<feature type="domain" description="Signal transduction histidine kinase internal region" evidence="2">
    <location>
        <begin position="158"/>
        <end position="236"/>
    </location>
</feature>
<dbReference type="Proteomes" id="UP000523161">
    <property type="component" value="Unassembled WGS sequence"/>
</dbReference>
<keyword evidence="3" id="KW-0808">Transferase</keyword>
<dbReference type="PANTHER" id="PTHR34220:SF7">
    <property type="entry name" value="SENSOR HISTIDINE KINASE YPDA"/>
    <property type="match status" value="1"/>
</dbReference>
<dbReference type="InterPro" id="IPR010559">
    <property type="entry name" value="Sig_transdc_His_kin_internal"/>
</dbReference>
<evidence type="ECO:0000313" key="4">
    <source>
        <dbReference type="Proteomes" id="UP000523161"/>
    </source>
</evidence>
<name>A0A7Y5AV01_9GAMM</name>
<dbReference type="PANTHER" id="PTHR34220">
    <property type="entry name" value="SENSOR HISTIDINE KINASE YPDA"/>
    <property type="match status" value="1"/>
</dbReference>
<feature type="transmembrane region" description="Helical" evidence="1">
    <location>
        <begin position="114"/>
        <end position="137"/>
    </location>
</feature>
<dbReference type="GO" id="GO:0016020">
    <property type="term" value="C:membrane"/>
    <property type="evidence" value="ECO:0007669"/>
    <property type="project" value="InterPro"/>
</dbReference>
<comment type="caution">
    <text evidence="3">The sequence shown here is derived from an EMBL/GenBank/DDBJ whole genome shotgun (WGS) entry which is preliminary data.</text>
</comment>
<evidence type="ECO:0000256" key="1">
    <source>
        <dbReference type="SAM" id="Phobius"/>
    </source>
</evidence>
<sequence>MRSARFISLLVLAVATFLYINLAVIQQYGQTNFYHPVEHIGLAIYCLISLITTRFTIRLNDVSTKPQSIFSFIKIILISGLAASLLVTLIWLLIRSLVMMGSDEPWMMNWMYVIGNMLFVFFYVHIIFSSTYLSFAYHHRLKAENNKRISAEKARAAAKLKLLHEQVAPHFLFNSLNTLSSLIEVNQPQAQLYVIRLAELYRFMLRNRDHDVISLAEEVNFTKTYVSISNIRFGDAYHLKIDHYIDDPVSWYLPPGALQTLVENAIKHNEASSTEVLDIHIYIQEETITVLNQRRVVNGVVASTKTGLANLKARYAMLTSSPVLINKSEEFFSVQIPLIKEITDL</sequence>
<feature type="transmembrane region" description="Helical" evidence="1">
    <location>
        <begin position="39"/>
        <end position="57"/>
    </location>
</feature>
<proteinExistence type="predicted"/>
<keyword evidence="3" id="KW-0418">Kinase</keyword>
<keyword evidence="1" id="KW-1133">Transmembrane helix</keyword>
<dbReference type="EMBL" id="JABSOD010000028">
    <property type="protein sequence ID" value="NRQ44376.1"/>
    <property type="molecule type" value="Genomic_DNA"/>
</dbReference>
<keyword evidence="1" id="KW-0472">Membrane</keyword>
<organism evidence="3 4">
    <name type="scientific">Rheinheimera lutimaris</name>
    <dbReference type="NCBI Taxonomy" id="2740584"/>
    <lineage>
        <taxon>Bacteria</taxon>
        <taxon>Pseudomonadati</taxon>
        <taxon>Pseudomonadota</taxon>
        <taxon>Gammaproteobacteria</taxon>
        <taxon>Chromatiales</taxon>
        <taxon>Chromatiaceae</taxon>
        <taxon>Rheinheimera</taxon>
    </lineage>
</organism>